<proteinExistence type="predicted"/>
<evidence type="ECO:0000313" key="2">
    <source>
        <dbReference type="EMBL" id="KAK5811811.1"/>
    </source>
</evidence>
<dbReference type="EMBL" id="JARKNE010000008">
    <property type="protein sequence ID" value="KAK5811811.1"/>
    <property type="molecule type" value="Genomic_DNA"/>
</dbReference>
<organism evidence="2 3">
    <name type="scientific">Gossypium arboreum</name>
    <name type="common">Tree cotton</name>
    <name type="synonym">Gossypium nanking</name>
    <dbReference type="NCBI Taxonomy" id="29729"/>
    <lineage>
        <taxon>Eukaryota</taxon>
        <taxon>Viridiplantae</taxon>
        <taxon>Streptophyta</taxon>
        <taxon>Embryophyta</taxon>
        <taxon>Tracheophyta</taxon>
        <taxon>Spermatophyta</taxon>
        <taxon>Magnoliopsida</taxon>
        <taxon>eudicotyledons</taxon>
        <taxon>Gunneridae</taxon>
        <taxon>Pentapetalae</taxon>
        <taxon>rosids</taxon>
        <taxon>malvids</taxon>
        <taxon>Malvales</taxon>
        <taxon>Malvaceae</taxon>
        <taxon>Malvoideae</taxon>
        <taxon>Gossypium</taxon>
    </lineage>
</organism>
<dbReference type="Proteomes" id="UP001358586">
    <property type="component" value="Chromosome 8"/>
</dbReference>
<name>A0ABR0P347_GOSAR</name>
<dbReference type="InterPro" id="IPR000477">
    <property type="entry name" value="RT_dom"/>
</dbReference>
<dbReference type="PANTHER" id="PTHR33116">
    <property type="entry name" value="REVERSE TRANSCRIPTASE ZINC-BINDING DOMAIN-CONTAINING PROTEIN-RELATED-RELATED"/>
    <property type="match status" value="1"/>
</dbReference>
<dbReference type="Pfam" id="PF00078">
    <property type="entry name" value="RVT_1"/>
    <property type="match status" value="1"/>
</dbReference>
<keyword evidence="3" id="KW-1185">Reference proteome</keyword>
<sequence>MSKAYDRVEWSFLENVLKKVGFSYVWVNKIMDCVCTNRYRVKCNTTLSEVIIPETDLRQRDPVSPYLFLFCIDALSRMLISTQETHIIKGIRVSKNGPRINHLFFADDALLFVRNKQSEMMVFTKILESFEQMSGQRINLDKSMVYFSLNIPSPQREILSRLLKMKVVSNLDAYLSLPIPIGLPGASFGLKRWEVQENKVSDLLNNEKDGWNESRIFEIYSEYLGDGICKIPLFHSSPDDYHIWFHNPLGFYSTKSAYSWLTLKHVGFGPHWIFLRLMWKLQALPKIRIFCWCLGHDILPTYEKIFSIRREVDGTCPRCGIDKETLLHAMKNCPRAPAVLVYDGLNNKVLEGTYSLCIDWIEDVARTLDKKAFSDFITVLWNIWNSRNNKVSVMRRKRPW</sequence>
<dbReference type="InterPro" id="IPR026960">
    <property type="entry name" value="RVT-Znf"/>
</dbReference>
<comment type="caution">
    <text evidence="2">The sequence shown here is derived from an EMBL/GenBank/DDBJ whole genome shotgun (WGS) entry which is preliminary data.</text>
</comment>
<feature type="domain" description="Reverse transcriptase" evidence="1">
    <location>
        <begin position="1"/>
        <end position="179"/>
    </location>
</feature>
<evidence type="ECO:0000313" key="3">
    <source>
        <dbReference type="Proteomes" id="UP001358586"/>
    </source>
</evidence>
<dbReference type="PANTHER" id="PTHR33116:SF86">
    <property type="entry name" value="REVERSE TRANSCRIPTASE DOMAIN-CONTAINING PROTEIN"/>
    <property type="match status" value="1"/>
</dbReference>
<protein>
    <recommendedName>
        <fullName evidence="1">Reverse transcriptase domain-containing protein</fullName>
    </recommendedName>
</protein>
<evidence type="ECO:0000259" key="1">
    <source>
        <dbReference type="PROSITE" id="PS50878"/>
    </source>
</evidence>
<dbReference type="Pfam" id="PF13966">
    <property type="entry name" value="zf-RVT"/>
    <property type="match status" value="1"/>
</dbReference>
<accession>A0ABR0P347</accession>
<gene>
    <name evidence="2" type="ORF">PVK06_027184</name>
</gene>
<dbReference type="PROSITE" id="PS50878">
    <property type="entry name" value="RT_POL"/>
    <property type="match status" value="1"/>
</dbReference>
<reference evidence="2 3" key="1">
    <citation type="submission" date="2023-03" db="EMBL/GenBank/DDBJ databases">
        <title>WGS of Gossypium arboreum.</title>
        <authorList>
            <person name="Yu D."/>
        </authorList>
    </citation>
    <scope>NUCLEOTIDE SEQUENCE [LARGE SCALE GENOMIC DNA]</scope>
    <source>
        <tissue evidence="2">Leaf</tissue>
    </source>
</reference>